<proteinExistence type="predicted"/>
<reference evidence="4 5" key="1">
    <citation type="submission" date="2018-06" db="EMBL/GenBank/DDBJ databases">
        <authorList>
            <consortium name="Pathogen Informatics"/>
            <person name="Doyle S."/>
        </authorList>
    </citation>
    <scope>NUCLEOTIDE SEQUENCE [LARGE SCALE GENOMIC DNA]</scope>
    <source>
        <strain evidence="4 5">NCTC13159</strain>
    </source>
</reference>
<keyword evidence="2 4" id="KW-0560">Oxidoreductase</keyword>
<evidence type="ECO:0000313" key="4">
    <source>
        <dbReference type="EMBL" id="SUA92277.1"/>
    </source>
</evidence>
<name>A0AAJ4ZF98_PANPU</name>
<accession>A0AAJ4ZF98</accession>
<gene>
    <name evidence="4" type="primary">qorA_2</name>
    <name evidence="4" type="ORF">NCTC13159_03801</name>
</gene>
<keyword evidence="1" id="KW-0521">NADP</keyword>
<dbReference type="SUPFAM" id="SSF50129">
    <property type="entry name" value="GroES-like"/>
    <property type="match status" value="1"/>
</dbReference>
<sequence length="333" mass="34846">MATQMARVVRFHQHGDPEVLRIETVEVAPPGPGEVQIRVRALGLNRAEALLRAGKYIEQPTFPSGLGLEAAGVVEVVGEAVTGFVPGDAVSVIPPQSMVRWPAYGELVTFPEALVVKHPSALGWEAAAAVWMPYLTAYGALIDIGKLSRGDFVVVTAASSSVGLAAIQIANRVGAIPIAVTRTSAKAQALREAGAAHVVATAEFDLATRLQEITGPTGARVVLDPIGGPIFEPLTVAMSRGGILIEYGGLSPAPTPFPLFAVLSKTLTLRGYLVHEITGDPLRLAAAKAFILDGLASGAFSPVIAKTFALDDIVDAHRILESNDQFGKIVVTV</sequence>
<dbReference type="PANTHER" id="PTHR48106:SF5">
    <property type="entry name" value="ZINC-CONTAINING ALCOHOL DEHYDROGENASE"/>
    <property type="match status" value="1"/>
</dbReference>
<dbReference type="Proteomes" id="UP000254589">
    <property type="component" value="Unassembled WGS sequence"/>
</dbReference>
<evidence type="ECO:0000259" key="3">
    <source>
        <dbReference type="SMART" id="SM00829"/>
    </source>
</evidence>
<dbReference type="EC" id="1.6.5.5" evidence="4"/>
<dbReference type="InterPro" id="IPR013154">
    <property type="entry name" value="ADH-like_N"/>
</dbReference>
<dbReference type="Pfam" id="PF00107">
    <property type="entry name" value="ADH_zinc_N"/>
    <property type="match status" value="1"/>
</dbReference>
<dbReference type="GO" id="GO:0003960">
    <property type="term" value="F:quinone reductase (NADPH) activity"/>
    <property type="evidence" value="ECO:0007669"/>
    <property type="project" value="UniProtKB-EC"/>
</dbReference>
<dbReference type="SUPFAM" id="SSF51735">
    <property type="entry name" value="NAD(P)-binding Rossmann-fold domains"/>
    <property type="match status" value="1"/>
</dbReference>
<dbReference type="PANTHER" id="PTHR48106">
    <property type="entry name" value="QUINONE OXIDOREDUCTASE PIG3-RELATED"/>
    <property type="match status" value="1"/>
</dbReference>
<dbReference type="Pfam" id="PF08240">
    <property type="entry name" value="ADH_N"/>
    <property type="match status" value="1"/>
</dbReference>
<dbReference type="AlphaFoldDB" id="A0AAJ4ZF98"/>
<evidence type="ECO:0000256" key="1">
    <source>
        <dbReference type="ARBA" id="ARBA00022857"/>
    </source>
</evidence>
<dbReference type="Gene3D" id="3.40.50.720">
    <property type="entry name" value="NAD(P)-binding Rossmann-like Domain"/>
    <property type="match status" value="1"/>
</dbReference>
<dbReference type="GO" id="GO:0070402">
    <property type="term" value="F:NADPH binding"/>
    <property type="evidence" value="ECO:0007669"/>
    <property type="project" value="TreeGrafter"/>
</dbReference>
<dbReference type="InterPro" id="IPR011032">
    <property type="entry name" value="GroES-like_sf"/>
</dbReference>
<dbReference type="InterPro" id="IPR013149">
    <property type="entry name" value="ADH-like_C"/>
</dbReference>
<protein>
    <submittedName>
        <fullName evidence="4">Quinone oxidoreductase 1</fullName>
        <ecNumber evidence="4">1.6.5.5</ecNumber>
    </submittedName>
</protein>
<dbReference type="EMBL" id="UGSJ01000001">
    <property type="protein sequence ID" value="SUA92277.1"/>
    <property type="molecule type" value="Genomic_DNA"/>
</dbReference>
<evidence type="ECO:0000313" key="5">
    <source>
        <dbReference type="Proteomes" id="UP000254589"/>
    </source>
</evidence>
<organism evidence="4 5">
    <name type="scientific">Pandoraea pulmonicola</name>
    <dbReference type="NCBI Taxonomy" id="93221"/>
    <lineage>
        <taxon>Bacteria</taxon>
        <taxon>Pseudomonadati</taxon>
        <taxon>Pseudomonadota</taxon>
        <taxon>Betaproteobacteria</taxon>
        <taxon>Burkholderiales</taxon>
        <taxon>Burkholderiaceae</taxon>
        <taxon>Pandoraea</taxon>
    </lineage>
</organism>
<dbReference type="SMART" id="SM00829">
    <property type="entry name" value="PKS_ER"/>
    <property type="match status" value="1"/>
</dbReference>
<dbReference type="InterPro" id="IPR036291">
    <property type="entry name" value="NAD(P)-bd_dom_sf"/>
</dbReference>
<evidence type="ECO:0000256" key="2">
    <source>
        <dbReference type="ARBA" id="ARBA00023002"/>
    </source>
</evidence>
<comment type="caution">
    <text evidence="4">The sequence shown here is derived from an EMBL/GenBank/DDBJ whole genome shotgun (WGS) entry which is preliminary data.</text>
</comment>
<dbReference type="InterPro" id="IPR020843">
    <property type="entry name" value="ER"/>
</dbReference>
<dbReference type="Gene3D" id="3.90.180.10">
    <property type="entry name" value="Medium-chain alcohol dehydrogenases, catalytic domain"/>
    <property type="match status" value="1"/>
</dbReference>
<feature type="domain" description="Enoyl reductase (ER)" evidence="3">
    <location>
        <begin position="15"/>
        <end position="331"/>
    </location>
</feature>
<dbReference type="CDD" id="cd08268">
    <property type="entry name" value="MDR2"/>
    <property type="match status" value="1"/>
</dbReference>